<evidence type="ECO:0000313" key="6">
    <source>
        <dbReference type="Proteomes" id="UP000008922"/>
    </source>
</evidence>
<dbReference type="SUPFAM" id="SSF52540">
    <property type="entry name" value="P-loop containing nucleoside triphosphate hydrolases"/>
    <property type="match status" value="1"/>
</dbReference>
<evidence type="ECO:0000313" key="5">
    <source>
        <dbReference type="EMBL" id="BAJ63371.1"/>
    </source>
</evidence>
<feature type="binding site" evidence="2">
    <location>
        <position position="57"/>
    </location>
    <ligand>
        <name>substrate</name>
    </ligand>
</feature>
<gene>
    <name evidence="5" type="ordered locus">ANT_13390</name>
</gene>
<feature type="binding site" evidence="3">
    <location>
        <begin position="183"/>
        <end position="185"/>
    </location>
    <ligand>
        <name>ATP</name>
        <dbReference type="ChEBI" id="CHEBI:30616"/>
    </ligand>
</feature>
<dbReference type="FunCoup" id="E8N4K7">
    <property type="interactions" value="200"/>
</dbReference>
<evidence type="ECO:0000256" key="3">
    <source>
        <dbReference type="PIRSR" id="PIRSR000705-3"/>
    </source>
</evidence>
<feature type="binding site" evidence="2">
    <location>
        <position position="87"/>
    </location>
    <ligand>
        <name>substrate</name>
    </ligand>
</feature>
<evidence type="ECO:0000256" key="2">
    <source>
        <dbReference type="PIRSR" id="PIRSR000705-2"/>
    </source>
</evidence>
<accession>E8N4K7</accession>
<dbReference type="HOGENOM" id="CLU_030466_2_1_0"/>
<dbReference type="Pfam" id="PF01712">
    <property type="entry name" value="dNK"/>
    <property type="match status" value="1"/>
</dbReference>
<protein>
    <submittedName>
        <fullName evidence="5">Deoxynucleoside kinase</fullName>
        <ecNumber evidence="5">2.7.1.-</ecNumber>
    </submittedName>
</protein>
<keyword evidence="3" id="KW-0547">Nucleotide-binding</keyword>
<dbReference type="Proteomes" id="UP000008922">
    <property type="component" value="Chromosome"/>
</dbReference>
<proteinExistence type="predicted"/>
<dbReference type="EMBL" id="AP012029">
    <property type="protein sequence ID" value="BAJ63371.1"/>
    <property type="molecule type" value="Genomic_DNA"/>
</dbReference>
<feature type="binding site" evidence="2">
    <location>
        <position position="148"/>
    </location>
    <ligand>
        <name>substrate</name>
    </ligand>
</feature>
<dbReference type="Gene3D" id="3.40.50.300">
    <property type="entry name" value="P-loop containing nucleotide triphosphate hydrolases"/>
    <property type="match status" value="1"/>
</dbReference>
<dbReference type="KEGG" id="atm:ANT_13390"/>
<dbReference type="PANTHER" id="PTHR10513">
    <property type="entry name" value="DEOXYNUCLEOSIDE KINASE"/>
    <property type="match status" value="1"/>
</dbReference>
<dbReference type="GO" id="GO:0005524">
    <property type="term" value="F:ATP binding"/>
    <property type="evidence" value="ECO:0007669"/>
    <property type="project" value="UniProtKB-KW"/>
</dbReference>
<keyword evidence="5" id="KW-0418">Kinase</keyword>
<dbReference type="InterPro" id="IPR002624">
    <property type="entry name" value="DCK/DGK"/>
</dbReference>
<organism evidence="5 6">
    <name type="scientific">Anaerolinea thermophila (strain DSM 14523 / JCM 11388 / NBRC 100420 / UNI-1)</name>
    <dbReference type="NCBI Taxonomy" id="926569"/>
    <lineage>
        <taxon>Bacteria</taxon>
        <taxon>Bacillati</taxon>
        <taxon>Chloroflexota</taxon>
        <taxon>Anaerolineae</taxon>
        <taxon>Anaerolineales</taxon>
        <taxon>Anaerolineaceae</taxon>
        <taxon>Anaerolinea</taxon>
    </lineage>
</organism>
<feature type="binding site" evidence="2">
    <location>
        <position position="46"/>
    </location>
    <ligand>
        <name>substrate</name>
    </ligand>
</feature>
<dbReference type="PANTHER" id="PTHR10513:SF35">
    <property type="entry name" value="DEOXYADENOSINE KINASE"/>
    <property type="match status" value="1"/>
</dbReference>
<feature type="binding site" evidence="2">
    <location>
        <position position="34"/>
    </location>
    <ligand>
        <name>substrate</name>
    </ligand>
</feature>
<keyword evidence="6" id="KW-1185">Reference proteome</keyword>
<keyword evidence="5" id="KW-0808">Transferase</keyword>
<dbReference type="PIRSF" id="PIRSF000705">
    <property type="entry name" value="DNK"/>
    <property type="match status" value="1"/>
</dbReference>
<feature type="domain" description="Deoxynucleoside kinase" evidence="4">
    <location>
        <begin position="7"/>
        <end position="201"/>
    </location>
</feature>
<dbReference type="InterPro" id="IPR027417">
    <property type="entry name" value="P-loop_NTPase"/>
</dbReference>
<dbReference type="InterPro" id="IPR031314">
    <property type="entry name" value="DNK_dom"/>
</dbReference>
<feature type="binding site" evidence="2">
    <location>
        <position position="82"/>
    </location>
    <ligand>
        <name>substrate</name>
    </ligand>
</feature>
<evidence type="ECO:0000259" key="4">
    <source>
        <dbReference type="Pfam" id="PF01712"/>
    </source>
</evidence>
<dbReference type="InterPro" id="IPR050566">
    <property type="entry name" value="Deoxyribonucleoside_kinase"/>
</dbReference>
<dbReference type="STRING" id="926569.ANT_13390"/>
<feature type="active site" description="Proton acceptor" evidence="1">
    <location>
        <position position="81"/>
    </location>
</feature>
<dbReference type="GO" id="GO:0005737">
    <property type="term" value="C:cytoplasm"/>
    <property type="evidence" value="ECO:0007669"/>
    <property type="project" value="TreeGrafter"/>
</dbReference>
<dbReference type="RefSeq" id="WP_013559758.1">
    <property type="nucleotide sequence ID" value="NC_014960.1"/>
</dbReference>
<feature type="binding site" evidence="3">
    <location>
        <begin position="139"/>
        <end position="143"/>
    </location>
    <ligand>
        <name>ATP</name>
        <dbReference type="ChEBI" id="CHEBI:30616"/>
    </ligand>
</feature>
<evidence type="ECO:0000256" key="1">
    <source>
        <dbReference type="PIRSR" id="PIRSR000705-1"/>
    </source>
</evidence>
<dbReference type="OrthoDB" id="9776634at2"/>
<dbReference type="InParanoid" id="E8N4K7"/>
<dbReference type="CDD" id="cd01673">
    <property type="entry name" value="dNK"/>
    <property type="match status" value="1"/>
</dbReference>
<dbReference type="AlphaFoldDB" id="E8N4K7"/>
<dbReference type="eggNOG" id="COG1428">
    <property type="taxonomic scope" value="Bacteria"/>
</dbReference>
<name>E8N4K7_ANATU</name>
<sequence length="212" mass="24683">MPKRLVLVAGNIGSGKTSLTERIGERLGWITAYESVADNPFLADFYADMKKWAFHLQIYFLGHRAQQHLDMWNDPRSAIIDRSIYEDAFIFARALHHLGNMTEPEYHSYRKVFDLVVAHLPTPSLLIYLKAPVPVLMNRIRKRARNIETGITEEYLALLDSFYEDWLRSFDLCPVLTIRSDDLDFVHRPQHLDLVVQRIQEKLAGKEEMVLD</sequence>
<feature type="binding site" evidence="3">
    <location>
        <begin position="10"/>
        <end position="18"/>
    </location>
    <ligand>
        <name>ATP</name>
        <dbReference type="ChEBI" id="CHEBI:30616"/>
    </ligand>
</feature>
<keyword evidence="3" id="KW-0067">ATP-binding</keyword>
<dbReference type="GO" id="GO:0019136">
    <property type="term" value="F:deoxynucleoside kinase activity"/>
    <property type="evidence" value="ECO:0007669"/>
    <property type="project" value="InterPro"/>
</dbReference>
<dbReference type="EC" id="2.7.1.-" evidence="5"/>
<reference evidence="5 6" key="1">
    <citation type="submission" date="2010-12" db="EMBL/GenBank/DDBJ databases">
        <title>Whole genome sequence of Anaerolinea thermophila UNI-1.</title>
        <authorList>
            <person name="Narita-Yamada S."/>
            <person name="Kishi E."/>
            <person name="Watanabe Y."/>
            <person name="Takasaki K."/>
            <person name="Ankai A."/>
            <person name="Oguchi A."/>
            <person name="Fukui S."/>
            <person name="Takahashi M."/>
            <person name="Yashiro I."/>
            <person name="Hosoyama A."/>
            <person name="Sekiguchi Y."/>
            <person name="Hanada S."/>
            <person name="Fujita N."/>
        </authorList>
    </citation>
    <scope>NUCLEOTIDE SEQUENCE [LARGE SCALE GENOMIC DNA]</scope>
    <source>
        <strain evidence="6">DSM 14523 / JCM 11388 / NBRC 100420 / UNI-1</strain>
    </source>
</reference>